<evidence type="ECO:0000256" key="3">
    <source>
        <dbReference type="ARBA" id="ARBA00022806"/>
    </source>
</evidence>
<reference evidence="10" key="1">
    <citation type="submission" date="2017-02" db="UniProtKB">
        <authorList>
            <consortium name="WormBaseParasite"/>
        </authorList>
    </citation>
    <scope>IDENTIFICATION</scope>
</reference>
<dbReference type="OrthoDB" id="2320933at2759"/>
<dbReference type="InterPro" id="IPR027417">
    <property type="entry name" value="P-loop_NTPase"/>
</dbReference>
<dbReference type="PROSITE" id="PS51194">
    <property type="entry name" value="HELICASE_CTER"/>
    <property type="match status" value="1"/>
</dbReference>
<dbReference type="SUPFAM" id="SSF52540">
    <property type="entry name" value="P-loop containing nucleoside triphosphate hydrolases"/>
    <property type="match status" value="2"/>
</dbReference>
<dbReference type="Pfam" id="PF00271">
    <property type="entry name" value="Helicase_C"/>
    <property type="match status" value="1"/>
</dbReference>
<protein>
    <submittedName>
        <fullName evidence="10">Helicase C-terminal domain-containing protein</fullName>
    </submittedName>
</protein>
<evidence type="ECO:0000313" key="8">
    <source>
        <dbReference type="EMBL" id="VDD86263.1"/>
    </source>
</evidence>
<evidence type="ECO:0000256" key="4">
    <source>
        <dbReference type="ARBA" id="ARBA00022840"/>
    </source>
</evidence>
<evidence type="ECO:0000313" key="10">
    <source>
        <dbReference type="WBParaSite" id="EVEC_0000169801-mRNA-1"/>
    </source>
</evidence>
<evidence type="ECO:0000259" key="6">
    <source>
        <dbReference type="PROSITE" id="PS51192"/>
    </source>
</evidence>
<evidence type="ECO:0000313" key="9">
    <source>
        <dbReference type="Proteomes" id="UP000274131"/>
    </source>
</evidence>
<keyword evidence="4" id="KW-0067">ATP-binding</keyword>
<keyword evidence="5" id="KW-1133">Transmembrane helix</keyword>
<keyword evidence="3" id="KW-0347">Helicase</keyword>
<keyword evidence="1" id="KW-0547">Nucleotide-binding</keyword>
<dbReference type="PANTHER" id="PTHR47961:SF12">
    <property type="entry name" value="HELICASE POLQ-LIKE"/>
    <property type="match status" value="1"/>
</dbReference>
<dbReference type="InterPro" id="IPR050474">
    <property type="entry name" value="Hel308_SKI2-like"/>
</dbReference>
<dbReference type="Proteomes" id="UP000274131">
    <property type="component" value="Unassembled WGS sequence"/>
</dbReference>
<organism evidence="10">
    <name type="scientific">Enterobius vermicularis</name>
    <name type="common">Human pinworm</name>
    <dbReference type="NCBI Taxonomy" id="51028"/>
    <lineage>
        <taxon>Eukaryota</taxon>
        <taxon>Metazoa</taxon>
        <taxon>Ecdysozoa</taxon>
        <taxon>Nematoda</taxon>
        <taxon>Chromadorea</taxon>
        <taxon>Rhabditida</taxon>
        <taxon>Spirurina</taxon>
        <taxon>Oxyuridomorpha</taxon>
        <taxon>Oxyuroidea</taxon>
        <taxon>Oxyuridae</taxon>
        <taxon>Enterobius</taxon>
    </lineage>
</organism>
<evidence type="ECO:0000256" key="2">
    <source>
        <dbReference type="ARBA" id="ARBA00022801"/>
    </source>
</evidence>
<keyword evidence="5" id="KW-0472">Membrane</keyword>
<dbReference type="GO" id="GO:0004386">
    <property type="term" value="F:helicase activity"/>
    <property type="evidence" value="ECO:0007669"/>
    <property type="project" value="UniProtKB-KW"/>
</dbReference>
<dbReference type="GO" id="GO:0005524">
    <property type="term" value="F:ATP binding"/>
    <property type="evidence" value="ECO:0007669"/>
    <property type="project" value="UniProtKB-KW"/>
</dbReference>
<feature type="domain" description="Helicase ATP-binding" evidence="6">
    <location>
        <begin position="1"/>
        <end position="148"/>
    </location>
</feature>
<dbReference type="CDD" id="cd18795">
    <property type="entry name" value="SF2_C_Ski2"/>
    <property type="match status" value="1"/>
</dbReference>
<dbReference type="STRING" id="51028.A0A0N4UW48"/>
<accession>A0A0N4UW48</accession>
<evidence type="ECO:0000259" key="7">
    <source>
        <dbReference type="PROSITE" id="PS51194"/>
    </source>
</evidence>
<dbReference type="PROSITE" id="PS51192">
    <property type="entry name" value="HELICASE_ATP_BIND_1"/>
    <property type="match status" value="1"/>
</dbReference>
<dbReference type="SUPFAM" id="SSF158702">
    <property type="entry name" value="Sec63 N-terminal domain-like"/>
    <property type="match status" value="1"/>
</dbReference>
<dbReference type="Gene3D" id="1.10.3380.20">
    <property type="match status" value="1"/>
</dbReference>
<dbReference type="Pfam" id="PF25453">
    <property type="entry name" value="DUF7898"/>
    <property type="match status" value="1"/>
</dbReference>
<dbReference type="InterPro" id="IPR014001">
    <property type="entry name" value="Helicase_ATP-bd"/>
</dbReference>
<feature type="transmembrane region" description="Helical" evidence="5">
    <location>
        <begin position="368"/>
        <end position="393"/>
    </location>
</feature>
<dbReference type="InterPro" id="IPR057220">
    <property type="entry name" value="DUF7898"/>
</dbReference>
<evidence type="ECO:0000256" key="5">
    <source>
        <dbReference type="SAM" id="Phobius"/>
    </source>
</evidence>
<dbReference type="EMBL" id="UXUI01007206">
    <property type="protein sequence ID" value="VDD86263.1"/>
    <property type="molecule type" value="Genomic_DNA"/>
</dbReference>
<evidence type="ECO:0000256" key="1">
    <source>
        <dbReference type="ARBA" id="ARBA00022741"/>
    </source>
</evidence>
<name>A0A0N4UW48_ENTVE</name>
<reference evidence="8 9" key="2">
    <citation type="submission" date="2018-10" db="EMBL/GenBank/DDBJ databases">
        <authorList>
            <consortium name="Pathogen Informatics"/>
        </authorList>
    </citation>
    <scope>NUCLEOTIDE SEQUENCE [LARGE SCALE GENOMIC DNA]</scope>
</reference>
<keyword evidence="5" id="KW-0812">Transmembrane</keyword>
<dbReference type="GO" id="GO:0016787">
    <property type="term" value="F:hydrolase activity"/>
    <property type="evidence" value="ECO:0007669"/>
    <property type="project" value="UniProtKB-KW"/>
</dbReference>
<dbReference type="AlphaFoldDB" id="A0A0N4UW48"/>
<gene>
    <name evidence="8" type="ORF">EVEC_LOCUS1406</name>
</gene>
<proteinExistence type="predicted"/>
<feature type="domain" description="Helicase C-terminal" evidence="7">
    <location>
        <begin position="170"/>
        <end position="358"/>
    </location>
</feature>
<keyword evidence="2" id="KW-0378">Hydrolase</keyword>
<dbReference type="WBParaSite" id="EVEC_0000169801-mRNA-1">
    <property type="protein sequence ID" value="EVEC_0000169801-mRNA-1"/>
    <property type="gene ID" value="EVEC_0000169801"/>
</dbReference>
<dbReference type="PANTHER" id="PTHR47961">
    <property type="entry name" value="DNA POLYMERASE THETA, PUTATIVE (AFU_ORTHOLOGUE AFUA_1G05260)-RELATED"/>
    <property type="match status" value="1"/>
</dbReference>
<dbReference type="InterPro" id="IPR001650">
    <property type="entry name" value="Helicase_C-like"/>
</dbReference>
<sequence length="552" mass="62572">MLLMLREAVVKRRDSLLILPFVAIVKEKVIFLQFFCSLFIHLESFCSRLPPLKRREKRTIYVATFEKANMLINCLIENDRLQEIGLVIVDEVFLIFVFWILVFSFYLMLSVRHLISTLGEGQIVGITATLANSDEVASFLNASVFTTDFRPVVILATKLAKKDPDGLVPLLQDLIPRKSVIIFCPTKLGCENICKSIVRIAPKSLRHQKTEVRKALVNSLKQDDDGHVYPYLETGLMSGVGFHHSGLTSEEREVVENAFQVGAVSILCSTSTLAAGVNLPARRVIIKAPYVGRELLKKSQYLQMVGRAGRAGYDEIGDAVTIVRSGIEEMKVIDSFQAKLTLNVFFCSVFELTVFKFKSKHSFEKQKIAFSIWLILFKGIVFSSHFHLIFIIIPLDTFTVIDWNIFYEEKEGDVAVRVYAAFMMQRIWKQESFWSVSQRFSVTRGWLQSTLQSICSQASSIARFAETIPSLWALKLLLPELVCKLRECKEQELIPLLAIDYVKRGRARQLYEKGYRTVGAVASADPVVLVQSIQNLSSRHASIIVRSAQVFF</sequence>
<dbReference type="SMART" id="SM00490">
    <property type="entry name" value="HELICc"/>
    <property type="match status" value="1"/>
</dbReference>
<dbReference type="Gene3D" id="3.40.50.300">
    <property type="entry name" value="P-loop containing nucleotide triphosphate hydrolases"/>
    <property type="match status" value="2"/>
</dbReference>
<feature type="transmembrane region" description="Helical" evidence="5">
    <location>
        <begin position="92"/>
        <end position="109"/>
    </location>
</feature>
<keyword evidence="9" id="KW-1185">Reference proteome</keyword>